<proteinExistence type="predicted"/>
<keyword evidence="11" id="KW-1185">Reference proteome</keyword>
<name>A0A663EQN3_AQUCH</name>
<evidence type="ECO:0000256" key="7">
    <source>
        <dbReference type="ARBA" id="ARBA00047899"/>
    </source>
</evidence>
<dbReference type="GO" id="GO:0005737">
    <property type="term" value="C:cytoplasm"/>
    <property type="evidence" value="ECO:0007669"/>
    <property type="project" value="TreeGrafter"/>
</dbReference>
<dbReference type="Gene3D" id="1.10.510.10">
    <property type="entry name" value="Transferase(Phosphotransferase) domain 1"/>
    <property type="match status" value="1"/>
</dbReference>
<evidence type="ECO:0000256" key="5">
    <source>
        <dbReference type="ARBA" id="ARBA00022777"/>
    </source>
</evidence>
<keyword evidence="2" id="KW-0723">Serine/threonine-protein kinase</keyword>
<dbReference type="PANTHER" id="PTHR47634:SF23">
    <property type="entry name" value="LOC100144966 PROTEIN"/>
    <property type="match status" value="1"/>
</dbReference>
<evidence type="ECO:0000256" key="3">
    <source>
        <dbReference type="ARBA" id="ARBA00022679"/>
    </source>
</evidence>
<comment type="catalytic activity">
    <reaction evidence="7">
        <text>L-threonyl-[protein] + ATP = O-phospho-L-threonyl-[protein] + ADP + H(+)</text>
        <dbReference type="Rhea" id="RHEA:46608"/>
        <dbReference type="Rhea" id="RHEA-COMP:11060"/>
        <dbReference type="Rhea" id="RHEA-COMP:11605"/>
        <dbReference type="ChEBI" id="CHEBI:15378"/>
        <dbReference type="ChEBI" id="CHEBI:30013"/>
        <dbReference type="ChEBI" id="CHEBI:30616"/>
        <dbReference type="ChEBI" id="CHEBI:61977"/>
        <dbReference type="ChEBI" id="CHEBI:456216"/>
        <dbReference type="EC" id="2.7.11.1"/>
    </reaction>
</comment>
<dbReference type="Ensembl" id="ENSACCT00020015254.1">
    <property type="protein sequence ID" value="ENSACCP00020014617.1"/>
    <property type="gene ID" value="ENSACCG00020010058.1"/>
</dbReference>
<dbReference type="SUPFAM" id="SSF56112">
    <property type="entry name" value="Protein kinase-like (PK-like)"/>
    <property type="match status" value="1"/>
</dbReference>
<evidence type="ECO:0000256" key="6">
    <source>
        <dbReference type="ARBA" id="ARBA00022840"/>
    </source>
</evidence>
<dbReference type="GO" id="GO:0050684">
    <property type="term" value="P:regulation of mRNA processing"/>
    <property type="evidence" value="ECO:0007669"/>
    <property type="project" value="TreeGrafter"/>
</dbReference>
<dbReference type="InterPro" id="IPR000719">
    <property type="entry name" value="Prot_kinase_dom"/>
</dbReference>
<dbReference type="InterPro" id="IPR051334">
    <property type="entry name" value="SRPK"/>
</dbReference>
<dbReference type="InterPro" id="IPR011009">
    <property type="entry name" value="Kinase-like_dom_sf"/>
</dbReference>
<dbReference type="EC" id="2.7.11.1" evidence="1"/>
<keyword evidence="3" id="KW-0808">Transferase</keyword>
<reference evidence="10" key="2">
    <citation type="submission" date="2025-09" db="UniProtKB">
        <authorList>
            <consortium name="Ensembl"/>
        </authorList>
    </citation>
    <scope>IDENTIFICATION</scope>
</reference>
<keyword evidence="5" id="KW-0418">Kinase</keyword>
<evidence type="ECO:0000256" key="8">
    <source>
        <dbReference type="ARBA" id="ARBA00048679"/>
    </source>
</evidence>
<evidence type="ECO:0000259" key="9">
    <source>
        <dbReference type="PROSITE" id="PS50011"/>
    </source>
</evidence>
<dbReference type="GO" id="GO:0000245">
    <property type="term" value="P:spliceosomal complex assembly"/>
    <property type="evidence" value="ECO:0007669"/>
    <property type="project" value="TreeGrafter"/>
</dbReference>
<dbReference type="Proteomes" id="UP000472275">
    <property type="component" value="Chromosome 20"/>
</dbReference>
<evidence type="ECO:0000256" key="2">
    <source>
        <dbReference type="ARBA" id="ARBA00022527"/>
    </source>
</evidence>
<feature type="domain" description="Protein kinase" evidence="9">
    <location>
        <begin position="1"/>
        <end position="170"/>
    </location>
</feature>
<dbReference type="GO" id="GO:0004674">
    <property type="term" value="F:protein serine/threonine kinase activity"/>
    <property type="evidence" value="ECO:0007669"/>
    <property type="project" value="UniProtKB-KW"/>
</dbReference>
<organism evidence="10 11">
    <name type="scientific">Aquila chrysaetos chrysaetos</name>
    <dbReference type="NCBI Taxonomy" id="223781"/>
    <lineage>
        <taxon>Eukaryota</taxon>
        <taxon>Metazoa</taxon>
        <taxon>Chordata</taxon>
        <taxon>Craniata</taxon>
        <taxon>Vertebrata</taxon>
        <taxon>Euteleostomi</taxon>
        <taxon>Archelosauria</taxon>
        <taxon>Archosauria</taxon>
        <taxon>Dinosauria</taxon>
        <taxon>Saurischia</taxon>
        <taxon>Theropoda</taxon>
        <taxon>Coelurosauria</taxon>
        <taxon>Aves</taxon>
        <taxon>Neognathae</taxon>
        <taxon>Neoaves</taxon>
        <taxon>Telluraves</taxon>
        <taxon>Accipitrimorphae</taxon>
        <taxon>Accipitriformes</taxon>
        <taxon>Accipitridae</taxon>
        <taxon>Accipitrinae</taxon>
        <taxon>Aquila</taxon>
    </lineage>
</organism>
<dbReference type="GO" id="GO:0005524">
    <property type="term" value="F:ATP binding"/>
    <property type="evidence" value="ECO:0007669"/>
    <property type="project" value="UniProtKB-KW"/>
</dbReference>
<dbReference type="SMART" id="SM00220">
    <property type="entry name" value="S_TKc"/>
    <property type="match status" value="1"/>
</dbReference>
<evidence type="ECO:0000256" key="1">
    <source>
        <dbReference type="ARBA" id="ARBA00012513"/>
    </source>
</evidence>
<evidence type="ECO:0000313" key="10">
    <source>
        <dbReference type="Ensembl" id="ENSACCP00020014617.1"/>
    </source>
</evidence>
<protein>
    <recommendedName>
        <fullName evidence="1">non-specific serine/threonine protein kinase</fullName>
        <ecNumber evidence="1">2.7.11.1</ecNumber>
    </recommendedName>
</protein>
<dbReference type="FunFam" id="1.10.510.10:FF:000275">
    <property type="entry name" value="SRSF protein kinase 2 isoform X3"/>
    <property type="match status" value="1"/>
</dbReference>
<dbReference type="AlphaFoldDB" id="A0A663EQN3"/>
<accession>A0A663EQN3</accession>
<reference evidence="10" key="1">
    <citation type="submission" date="2025-08" db="UniProtKB">
        <authorList>
            <consortium name="Ensembl"/>
        </authorList>
    </citation>
    <scope>IDENTIFICATION</scope>
</reference>
<dbReference type="InParanoid" id="A0A663EQN3"/>
<dbReference type="PROSITE" id="PS50011">
    <property type="entry name" value="PROTEIN_KINASE_DOM"/>
    <property type="match status" value="1"/>
</dbReference>
<dbReference type="GO" id="GO:0005634">
    <property type="term" value="C:nucleus"/>
    <property type="evidence" value="ECO:0007669"/>
    <property type="project" value="TreeGrafter"/>
</dbReference>
<keyword evidence="6" id="KW-0067">ATP-binding</keyword>
<evidence type="ECO:0000313" key="11">
    <source>
        <dbReference type="Proteomes" id="UP000472275"/>
    </source>
</evidence>
<gene>
    <name evidence="10" type="primary">LOC115333386</name>
</gene>
<dbReference type="GO" id="GO:0035556">
    <property type="term" value="P:intracellular signal transduction"/>
    <property type="evidence" value="ECO:0007669"/>
    <property type="project" value="TreeGrafter"/>
</dbReference>
<dbReference type="FunCoup" id="A0A663EQN3">
    <property type="interactions" value="160"/>
</dbReference>
<evidence type="ECO:0000256" key="4">
    <source>
        <dbReference type="ARBA" id="ARBA00022741"/>
    </source>
</evidence>
<sequence>SLCPFHLGGDLGNGLEESDLMSIEVKIADLGSACWTYKPFSKEIQTQPYRALEVLLGLDYGTPADIWSTGCLAFEMATGESLFISLTELLGRIPPQIAFSWNKSTKFFSRPGALLRVSRLSPRSLHSILAERHHWTKHDVTPFTSFLLPALQYAPDRRATAAQCLQHAWLSAP</sequence>
<dbReference type="PANTHER" id="PTHR47634">
    <property type="entry name" value="PROTEIN KINASE DOMAIN-CONTAINING PROTEIN-RELATED"/>
    <property type="match status" value="1"/>
</dbReference>
<dbReference type="GeneTree" id="ENSGT00940000166769"/>
<dbReference type="Pfam" id="PF00069">
    <property type="entry name" value="Pkinase"/>
    <property type="match status" value="1"/>
</dbReference>
<keyword evidence="4" id="KW-0547">Nucleotide-binding</keyword>
<comment type="catalytic activity">
    <reaction evidence="8">
        <text>L-seryl-[protein] + ATP = O-phospho-L-seryl-[protein] + ADP + H(+)</text>
        <dbReference type="Rhea" id="RHEA:17989"/>
        <dbReference type="Rhea" id="RHEA-COMP:9863"/>
        <dbReference type="Rhea" id="RHEA-COMP:11604"/>
        <dbReference type="ChEBI" id="CHEBI:15378"/>
        <dbReference type="ChEBI" id="CHEBI:29999"/>
        <dbReference type="ChEBI" id="CHEBI:30616"/>
        <dbReference type="ChEBI" id="CHEBI:83421"/>
        <dbReference type="ChEBI" id="CHEBI:456216"/>
        <dbReference type="EC" id="2.7.11.1"/>
    </reaction>
</comment>